<protein>
    <submittedName>
        <fullName evidence="1">S-adenosylmethionine-dependent methyltransferase</fullName>
    </submittedName>
</protein>
<evidence type="ECO:0000313" key="2">
    <source>
        <dbReference type="Proteomes" id="UP000002497"/>
    </source>
</evidence>
<dbReference type="HOGENOM" id="CLU_2145630_0_0_1"/>
<reference evidence="2" key="2">
    <citation type="submission" date="2010-03" db="EMBL/GenBank/DDBJ databases">
        <title>The genome sequence of Coccidioides posadasii strain Silveira.</title>
        <authorList>
            <consortium name="The Broad Institute Genome Sequencing Center for Infectious Disease"/>
            <person name="Neafsey D."/>
            <person name="Orbach M."/>
            <person name="Henn M.R."/>
            <person name="Cole G.T."/>
            <person name="Galgiani J."/>
            <person name="Gardner M.J."/>
            <person name="Kirkland T.N."/>
            <person name="Taylor J.W."/>
            <person name="Young S.K."/>
            <person name="Zeng Q."/>
            <person name="Koehrsen M."/>
            <person name="Alvarado L."/>
            <person name="Berlin A."/>
            <person name="Borenstein D."/>
            <person name="Chapman S.B."/>
            <person name="Chen Z."/>
            <person name="Engels R."/>
            <person name="Freedman E."/>
            <person name="Gellesch M."/>
            <person name="Goldberg J."/>
            <person name="Griggs A."/>
            <person name="Gujja S."/>
            <person name="Heilman E."/>
            <person name="Heiman D."/>
            <person name="Howarth C."/>
            <person name="Jen D."/>
            <person name="Larson L."/>
            <person name="Mehta T."/>
            <person name="Neiman D."/>
            <person name="Park D."/>
            <person name="Pearson M."/>
            <person name="Richards J."/>
            <person name="Roberts A."/>
            <person name="Saif S."/>
            <person name="Shea T."/>
            <person name="Shenoy N."/>
            <person name="Sisk P."/>
            <person name="Stolte C."/>
            <person name="Sykes S."/>
            <person name="Walk T."/>
            <person name="White J."/>
            <person name="Yandava C."/>
            <person name="Haas B."/>
            <person name="Nusbaum C."/>
            <person name="Birren B."/>
        </authorList>
    </citation>
    <scope>NUCLEOTIDE SEQUENCE [LARGE SCALE GENOMIC DNA]</scope>
    <source>
        <strain evidence="2">RMSCC 757 / Silveira</strain>
    </source>
</reference>
<sequence length="112" mass="12535">MHGILGHSIGPLLHNAILSWSDHIGIFGRVPLLDKRPSPPGLSYRTRWELAPKWFSISSGPWQPLFFARLNEFQGRNAHNTCPTHTKSFSPTYSCVADPKILKLSSFGPVEL</sequence>
<dbReference type="EMBL" id="GL636486">
    <property type="protein sequence ID" value="EFW23305.1"/>
    <property type="molecule type" value="Genomic_DNA"/>
</dbReference>
<proteinExistence type="predicted"/>
<evidence type="ECO:0000313" key="1">
    <source>
        <dbReference type="EMBL" id="EFW23305.1"/>
    </source>
</evidence>
<dbReference type="VEuPathDB" id="FungiDB:CPSG_01204"/>
<dbReference type="AlphaFoldDB" id="E9CRT0"/>
<dbReference type="GO" id="GO:0008168">
    <property type="term" value="F:methyltransferase activity"/>
    <property type="evidence" value="ECO:0007669"/>
    <property type="project" value="UniProtKB-KW"/>
</dbReference>
<keyword evidence="1" id="KW-0489">Methyltransferase</keyword>
<reference evidence="2" key="1">
    <citation type="journal article" date="2010" name="Genome Res.">
        <title>Population genomic sequencing of Coccidioides fungi reveals recent hybridization and transposon control.</title>
        <authorList>
            <person name="Neafsey D.E."/>
            <person name="Barker B.M."/>
            <person name="Sharpton T.J."/>
            <person name="Stajich J.E."/>
            <person name="Park D.J."/>
            <person name="Whiston E."/>
            <person name="Hung C.-Y."/>
            <person name="McMahan C."/>
            <person name="White J."/>
            <person name="Sykes S."/>
            <person name="Heiman D."/>
            <person name="Young S."/>
            <person name="Zeng Q."/>
            <person name="Abouelleil A."/>
            <person name="Aftuck L."/>
            <person name="Bessette D."/>
            <person name="Brown A."/>
            <person name="FitzGerald M."/>
            <person name="Lui A."/>
            <person name="Macdonald J.P."/>
            <person name="Priest M."/>
            <person name="Orbach M.J."/>
            <person name="Galgiani J.N."/>
            <person name="Kirkland T.N."/>
            <person name="Cole G.T."/>
            <person name="Birren B.W."/>
            <person name="Henn M.R."/>
            <person name="Taylor J.W."/>
            <person name="Rounsley S.D."/>
        </authorList>
    </citation>
    <scope>NUCLEOTIDE SEQUENCE [LARGE SCALE GENOMIC DNA]</scope>
    <source>
        <strain evidence="2">RMSCC 757 / Silveira</strain>
    </source>
</reference>
<dbReference type="Proteomes" id="UP000002497">
    <property type="component" value="Unassembled WGS sequence"/>
</dbReference>
<keyword evidence="2" id="KW-1185">Reference proteome</keyword>
<keyword evidence="1" id="KW-0808">Transferase</keyword>
<accession>E9CRT0</accession>
<gene>
    <name evidence="1" type="ORF">CPSG_01204</name>
</gene>
<name>E9CRT0_COCPS</name>
<organism evidence="2">
    <name type="scientific">Coccidioides posadasii (strain RMSCC 757 / Silveira)</name>
    <name type="common">Valley fever fungus</name>
    <dbReference type="NCBI Taxonomy" id="443226"/>
    <lineage>
        <taxon>Eukaryota</taxon>
        <taxon>Fungi</taxon>
        <taxon>Dikarya</taxon>
        <taxon>Ascomycota</taxon>
        <taxon>Pezizomycotina</taxon>
        <taxon>Eurotiomycetes</taxon>
        <taxon>Eurotiomycetidae</taxon>
        <taxon>Onygenales</taxon>
        <taxon>Onygenaceae</taxon>
        <taxon>Coccidioides</taxon>
    </lineage>
</organism>
<dbReference type="GO" id="GO:0032259">
    <property type="term" value="P:methylation"/>
    <property type="evidence" value="ECO:0007669"/>
    <property type="project" value="UniProtKB-KW"/>
</dbReference>